<evidence type="ECO:0000256" key="2">
    <source>
        <dbReference type="ARBA" id="ARBA00001633"/>
    </source>
</evidence>
<dbReference type="SUPFAM" id="SSF51366">
    <property type="entry name" value="Ribulose-phoshate binding barrel"/>
    <property type="match status" value="2"/>
</dbReference>
<dbReference type="Gene3D" id="3.20.20.70">
    <property type="entry name" value="Aldolase class I"/>
    <property type="match status" value="2"/>
</dbReference>
<evidence type="ECO:0000256" key="9">
    <source>
        <dbReference type="ARBA" id="ARBA00022822"/>
    </source>
</evidence>
<dbReference type="GO" id="GO:0004425">
    <property type="term" value="F:indole-3-glycerol-phosphate synthase activity"/>
    <property type="evidence" value="ECO:0007669"/>
    <property type="project" value="UniProtKB-EC"/>
</dbReference>
<evidence type="ECO:0000313" key="18">
    <source>
        <dbReference type="EMBL" id="STP09611.1"/>
    </source>
</evidence>
<dbReference type="EMBL" id="UGHZ01000001">
    <property type="protein sequence ID" value="STP09611.1"/>
    <property type="molecule type" value="Genomic_DNA"/>
</dbReference>
<dbReference type="HAMAP" id="MF_00135">
    <property type="entry name" value="PRAI"/>
    <property type="match status" value="1"/>
</dbReference>
<comment type="catalytic activity">
    <reaction evidence="2">
        <text>1-(2-carboxyphenylamino)-1-deoxy-D-ribulose 5-phosphate + H(+) = (1S,2R)-1-C-(indol-3-yl)glycerol 3-phosphate + CO2 + H2O</text>
        <dbReference type="Rhea" id="RHEA:23476"/>
        <dbReference type="ChEBI" id="CHEBI:15377"/>
        <dbReference type="ChEBI" id="CHEBI:15378"/>
        <dbReference type="ChEBI" id="CHEBI:16526"/>
        <dbReference type="ChEBI" id="CHEBI:58613"/>
        <dbReference type="ChEBI" id="CHEBI:58866"/>
        <dbReference type="EC" id="4.1.1.48"/>
    </reaction>
</comment>
<evidence type="ECO:0000256" key="12">
    <source>
        <dbReference type="ARBA" id="ARBA00023239"/>
    </source>
</evidence>
<evidence type="ECO:0000256" key="15">
    <source>
        <dbReference type="HAMAP-Rule" id="MF_00135"/>
    </source>
</evidence>
<evidence type="ECO:0000259" key="16">
    <source>
        <dbReference type="Pfam" id="PF00218"/>
    </source>
</evidence>
<dbReference type="InterPro" id="IPR001468">
    <property type="entry name" value="Indole-3-GlycerolPSynthase_CS"/>
</dbReference>
<comment type="catalytic activity">
    <reaction evidence="1 15">
        <text>N-(5-phospho-beta-D-ribosyl)anthranilate = 1-(2-carboxyphenylamino)-1-deoxy-D-ribulose 5-phosphate</text>
        <dbReference type="Rhea" id="RHEA:21540"/>
        <dbReference type="ChEBI" id="CHEBI:18277"/>
        <dbReference type="ChEBI" id="CHEBI:58613"/>
        <dbReference type="EC" id="5.3.1.24"/>
    </reaction>
</comment>
<dbReference type="PROSITE" id="PS00614">
    <property type="entry name" value="IGPS"/>
    <property type="match status" value="1"/>
</dbReference>
<dbReference type="Proteomes" id="UP000255335">
    <property type="component" value="Unassembled WGS sequence"/>
</dbReference>
<keyword evidence="9 15" id="KW-0822">Tryptophan biosynthesis</keyword>
<evidence type="ECO:0000256" key="4">
    <source>
        <dbReference type="ARBA" id="ARBA00004696"/>
    </source>
</evidence>
<name>A0A377JPA8_9HELI</name>
<dbReference type="GO" id="GO:0000162">
    <property type="term" value="P:L-tryptophan biosynthetic process"/>
    <property type="evidence" value="ECO:0007669"/>
    <property type="project" value="UniProtKB-UniRule"/>
</dbReference>
<evidence type="ECO:0000256" key="1">
    <source>
        <dbReference type="ARBA" id="ARBA00001164"/>
    </source>
</evidence>
<dbReference type="InterPro" id="IPR013785">
    <property type="entry name" value="Aldolase_TIM"/>
</dbReference>
<dbReference type="GO" id="GO:0004640">
    <property type="term" value="F:phosphoribosylanthranilate isomerase activity"/>
    <property type="evidence" value="ECO:0007669"/>
    <property type="project" value="UniProtKB-UniRule"/>
</dbReference>
<dbReference type="CDD" id="cd00331">
    <property type="entry name" value="IGPS"/>
    <property type="match status" value="1"/>
</dbReference>
<comment type="pathway">
    <text evidence="4">Amino-acid biosynthesis; L-tryptophan biosynthesis; L-tryptophan from chorismate: step 4/5.</text>
</comment>
<dbReference type="PANTHER" id="PTHR22854">
    <property type="entry name" value="TRYPTOPHAN BIOSYNTHESIS PROTEIN"/>
    <property type="match status" value="1"/>
</dbReference>
<dbReference type="AlphaFoldDB" id="A0A377JPA8"/>
<keyword evidence="11 15" id="KW-0413">Isomerase</keyword>
<feature type="domain" description="Indole-3-glycerol phosphate synthase" evidence="16">
    <location>
        <begin position="40"/>
        <end position="258"/>
    </location>
</feature>
<comment type="similarity">
    <text evidence="5">In the N-terminal section; belongs to the TrpC family.</text>
</comment>
<dbReference type="UniPathway" id="UPA00035">
    <property type="reaction ID" value="UER00042"/>
</dbReference>
<sequence>MVEVLAKIIAKRSQDIATKGLDFGHAIPQNRIHPLIPPKLDSAFIITEIKRASPSAGHIGDIHSVTHLAQSYLNGGASAISVLCEERHFNGSLRDLMQVKNAYPNACVLRKDFIQDSQEIEISYRAGADMVLLIAAMFIDEKDGFLQLQKIYEKCLSFGITPLLEVHNQREIDFITPLQPALVGVNSRNLHTFEIDIPSACVLRQSLQDSLPTSKVIFESGIDSASSGFMVGSLGFNGLLCGSYLVAHKNPTHAIQSLKKAFELGFTQKPRFYNDVFHKWHKEKILVKICGITSLDDALQIGELGTYGGVDMLGFVLAKNSPRFIESKQIQNIAKALQKLYPHILRIAVVNDKHSLNTAKILYKEGYIDGIQLHSLNPQTPKMYANTSLEDALYCYYVAQNVENLADFSKEYAGAFCLIDSKSVQGGGSGKSVAKDVLLSLKERYLCIAGGINPQNLKSFLALKPSLLDINSGVEKSAGLKDINAIQQILNTLESSHNPKAI</sequence>
<evidence type="ECO:0000256" key="13">
    <source>
        <dbReference type="ARBA" id="ARBA00023268"/>
    </source>
</evidence>
<comment type="pathway">
    <text evidence="3 15">Amino-acid biosynthesis; L-tryptophan biosynthesis; L-tryptophan from chorismate: step 3/5.</text>
</comment>
<evidence type="ECO:0000256" key="8">
    <source>
        <dbReference type="ARBA" id="ARBA00022793"/>
    </source>
</evidence>
<feature type="domain" description="N-(5'phosphoribosyl) anthranilate isomerase (PRAI)" evidence="17">
    <location>
        <begin position="287"/>
        <end position="491"/>
    </location>
</feature>
<dbReference type="RefSeq" id="WP_115026279.1">
    <property type="nucleotide sequence ID" value="NZ_UGHZ01000001.1"/>
</dbReference>
<evidence type="ECO:0000256" key="10">
    <source>
        <dbReference type="ARBA" id="ARBA00023141"/>
    </source>
</evidence>
<evidence type="ECO:0000256" key="14">
    <source>
        <dbReference type="ARBA" id="ARBA00025592"/>
    </source>
</evidence>
<accession>A0A377JPA8</accession>
<organism evidence="18 19">
    <name type="scientific">Helicobacter cinaedi</name>
    <dbReference type="NCBI Taxonomy" id="213"/>
    <lineage>
        <taxon>Bacteria</taxon>
        <taxon>Pseudomonadati</taxon>
        <taxon>Campylobacterota</taxon>
        <taxon>Epsilonproteobacteria</taxon>
        <taxon>Campylobacterales</taxon>
        <taxon>Helicobacteraceae</taxon>
        <taxon>Helicobacter</taxon>
    </lineage>
</organism>
<evidence type="ECO:0000256" key="11">
    <source>
        <dbReference type="ARBA" id="ARBA00023235"/>
    </source>
</evidence>
<dbReference type="EC" id="5.3.1.24" evidence="15"/>
<protein>
    <recommendedName>
        <fullName evidence="15">N-(5'-phosphoribosyl)anthranilate isomerase</fullName>
        <shortName evidence="15">PRAI</shortName>
        <ecNumber evidence="15">5.3.1.24</ecNumber>
    </recommendedName>
</protein>
<keyword evidence="12 18" id="KW-0456">Lyase</keyword>
<dbReference type="InterPro" id="IPR011060">
    <property type="entry name" value="RibuloseP-bd_barrel"/>
</dbReference>
<dbReference type="InterPro" id="IPR045186">
    <property type="entry name" value="Indole-3-glycerol_P_synth"/>
</dbReference>
<keyword evidence="7 15" id="KW-0028">Amino-acid biosynthesis</keyword>
<proteinExistence type="inferred from homology"/>
<evidence type="ECO:0000313" key="19">
    <source>
        <dbReference type="Proteomes" id="UP000255335"/>
    </source>
</evidence>
<dbReference type="CDD" id="cd00405">
    <property type="entry name" value="PRAI"/>
    <property type="match status" value="1"/>
</dbReference>
<dbReference type="Pfam" id="PF00697">
    <property type="entry name" value="PRAI"/>
    <property type="match status" value="1"/>
</dbReference>
<comment type="function">
    <text evidence="14">Bifunctional enzyme that catalyzes two sequential steps of tryptophan biosynthetic pathway. The first reaction is catalyzed by the isomerase, coded by the TrpF domain; the second reaction is catalyzed by the synthase, coded by the TrpC domain.</text>
</comment>
<reference evidence="18 19" key="1">
    <citation type="submission" date="2018-06" db="EMBL/GenBank/DDBJ databases">
        <authorList>
            <consortium name="Pathogen Informatics"/>
            <person name="Doyle S."/>
        </authorList>
    </citation>
    <scope>NUCLEOTIDE SEQUENCE [LARGE SCALE GENOMIC DNA]</scope>
    <source>
        <strain evidence="18 19">NCTC12221</strain>
    </source>
</reference>
<gene>
    <name evidence="18" type="primary">trpC_2</name>
    <name evidence="15" type="synonym">trpF</name>
    <name evidence="18" type="ORF">NCTC12221_01057</name>
</gene>
<dbReference type="InterPro" id="IPR001240">
    <property type="entry name" value="PRAI_dom"/>
</dbReference>
<evidence type="ECO:0000259" key="17">
    <source>
        <dbReference type="Pfam" id="PF00697"/>
    </source>
</evidence>
<evidence type="ECO:0000256" key="3">
    <source>
        <dbReference type="ARBA" id="ARBA00004664"/>
    </source>
</evidence>
<dbReference type="Pfam" id="PF00218">
    <property type="entry name" value="IGPS"/>
    <property type="match status" value="1"/>
</dbReference>
<comment type="similarity">
    <text evidence="15">Belongs to the TrpF family.</text>
</comment>
<dbReference type="PANTHER" id="PTHR22854:SF2">
    <property type="entry name" value="INDOLE-3-GLYCEROL-PHOSPHATE SYNTHASE"/>
    <property type="match status" value="1"/>
</dbReference>
<comment type="similarity">
    <text evidence="6">In the C-terminal section; belongs to the TrpF family.</text>
</comment>
<keyword evidence="13" id="KW-0511">Multifunctional enzyme</keyword>
<evidence type="ECO:0000256" key="6">
    <source>
        <dbReference type="ARBA" id="ARBA00009847"/>
    </source>
</evidence>
<keyword evidence="8" id="KW-0210">Decarboxylase</keyword>
<evidence type="ECO:0000256" key="7">
    <source>
        <dbReference type="ARBA" id="ARBA00022605"/>
    </source>
</evidence>
<dbReference type="InterPro" id="IPR013798">
    <property type="entry name" value="Indole-3-glycerol_P_synth_dom"/>
</dbReference>
<evidence type="ECO:0000256" key="5">
    <source>
        <dbReference type="ARBA" id="ARBA00007902"/>
    </source>
</evidence>
<keyword evidence="10 15" id="KW-0057">Aromatic amino acid biosynthesis</keyword>